<keyword evidence="4" id="KW-1185">Reference proteome</keyword>
<evidence type="ECO:0000313" key="3">
    <source>
        <dbReference type="EMBL" id="EFX72266.1"/>
    </source>
</evidence>
<sequence>MSIISNLFSEKTRPICTVGLPVFTFVFFLPYWFILCPFLWRKYPAVGNNNRAWNSPWLYGYWLTAAGVWISVYIADKYCCKRGKNLENDEDSLRSTEKLLLPSQSFKTSTPFRVTPLAVQPKREKSEIPGSIEQHIRGIDITYAYVQPKSSLKTMPPSRPSENEFTWDNEDIPWSNGEGESVDSFYSLDVSTSNFDFTINNTIEEEKSVETAAEDLYPAELESTDDITLCSGISSNSEEETLIESTLLGAVALKEKENLDELTAGMPVQINSTPITLPSGADAVDPTSNEDHSSLENDSCVKRRFKDREDRPCWNAADTRNSLIKRNLTPSSDARRKSKRLTFS</sequence>
<accession>E9H7P8</accession>
<dbReference type="HOGENOM" id="CLU_807163_0_0_1"/>
<dbReference type="AlphaFoldDB" id="E9H7P8"/>
<gene>
    <name evidence="3" type="ORF">DAPPUDRAFT_110954</name>
</gene>
<feature type="transmembrane region" description="Helical" evidence="2">
    <location>
        <begin position="56"/>
        <end position="75"/>
    </location>
</feature>
<keyword evidence="2" id="KW-1133">Transmembrane helix</keyword>
<organism evidence="3 4">
    <name type="scientific">Daphnia pulex</name>
    <name type="common">Water flea</name>
    <dbReference type="NCBI Taxonomy" id="6669"/>
    <lineage>
        <taxon>Eukaryota</taxon>
        <taxon>Metazoa</taxon>
        <taxon>Ecdysozoa</taxon>
        <taxon>Arthropoda</taxon>
        <taxon>Crustacea</taxon>
        <taxon>Branchiopoda</taxon>
        <taxon>Diplostraca</taxon>
        <taxon>Cladocera</taxon>
        <taxon>Anomopoda</taxon>
        <taxon>Daphniidae</taxon>
        <taxon>Daphnia</taxon>
    </lineage>
</organism>
<proteinExistence type="predicted"/>
<dbReference type="InParanoid" id="E9H7P8"/>
<evidence type="ECO:0000256" key="2">
    <source>
        <dbReference type="SAM" id="Phobius"/>
    </source>
</evidence>
<reference evidence="3 4" key="1">
    <citation type="journal article" date="2011" name="Science">
        <title>The ecoresponsive genome of Daphnia pulex.</title>
        <authorList>
            <person name="Colbourne J.K."/>
            <person name="Pfrender M.E."/>
            <person name="Gilbert D."/>
            <person name="Thomas W.K."/>
            <person name="Tucker A."/>
            <person name="Oakley T.H."/>
            <person name="Tokishita S."/>
            <person name="Aerts A."/>
            <person name="Arnold G.J."/>
            <person name="Basu M.K."/>
            <person name="Bauer D.J."/>
            <person name="Caceres C.E."/>
            <person name="Carmel L."/>
            <person name="Casola C."/>
            <person name="Choi J.H."/>
            <person name="Detter J.C."/>
            <person name="Dong Q."/>
            <person name="Dusheyko S."/>
            <person name="Eads B.D."/>
            <person name="Frohlich T."/>
            <person name="Geiler-Samerotte K.A."/>
            <person name="Gerlach D."/>
            <person name="Hatcher P."/>
            <person name="Jogdeo S."/>
            <person name="Krijgsveld J."/>
            <person name="Kriventseva E.V."/>
            <person name="Kultz D."/>
            <person name="Laforsch C."/>
            <person name="Lindquist E."/>
            <person name="Lopez J."/>
            <person name="Manak J.R."/>
            <person name="Muller J."/>
            <person name="Pangilinan J."/>
            <person name="Patwardhan R.P."/>
            <person name="Pitluck S."/>
            <person name="Pritham E.J."/>
            <person name="Rechtsteiner A."/>
            <person name="Rho M."/>
            <person name="Rogozin I.B."/>
            <person name="Sakarya O."/>
            <person name="Salamov A."/>
            <person name="Schaack S."/>
            <person name="Shapiro H."/>
            <person name="Shiga Y."/>
            <person name="Skalitzky C."/>
            <person name="Smith Z."/>
            <person name="Souvorov A."/>
            <person name="Sung W."/>
            <person name="Tang Z."/>
            <person name="Tsuchiya D."/>
            <person name="Tu H."/>
            <person name="Vos H."/>
            <person name="Wang M."/>
            <person name="Wolf Y.I."/>
            <person name="Yamagata H."/>
            <person name="Yamada T."/>
            <person name="Ye Y."/>
            <person name="Shaw J.R."/>
            <person name="Andrews J."/>
            <person name="Crease T.J."/>
            <person name="Tang H."/>
            <person name="Lucas S.M."/>
            <person name="Robertson H.M."/>
            <person name="Bork P."/>
            <person name="Koonin E.V."/>
            <person name="Zdobnov E.M."/>
            <person name="Grigoriev I.V."/>
            <person name="Lynch M."/>
            <person name="Boore J.L."/>
        </authorList>
    </citation>
    <scope>NUCLEOTIDE SEQUENCE [LARGE SCALE GENOMIC DNA]</scope>
</reference>
<keyword evidence="2" id="KW-0472">Membrane</keyword>
<dbReference type="EMBL" id="GL732601">
    <property type="protein sequence ID" value="EFX72266.1"/>
    <property type="molecule type" value="Genomic_DNA"/>
</dbReference>
<evidence type="ECO:0000313" key="4">
    <source>
        <dbReference type="Proteomes" id="UP000000305"/>
    </source>
</evidence>
<feature type="region of interest" description="Disordered" evidence="1">
    <location>
        <begin position="273"/>
        <end position="297"/>
    </location>
</feature>
<dbReference type="OrthoDB" id="10371630at2759"/>
<feature type="region of interest" description="Disordered" evidence="1">
    <location>
        <begin position="325"/>
        <end position="344"/>
    </location>
</feature>
<feature type="transmembrane region" description="Helical" evidence="2">
    <location>
        <begin position="20"/>
        <end position="40"/>
    </location>
</feature>
<keyword evidence="2" id="KW-0812">Transmembrane</keyword>
<evidence type="ECO:0000256" key="1">
    <source>
        <dbReference type="SAM" id="MobiDB-lite"/>
    </source>
</evidence>
<dbReference type="Proteomes" id="UP000000305">
    <property type="component" value="Unassembled WGS sequence"/>
</dbReference>
<name>E9H7P8_DAPPU</name>
<dbReference type="KEGG" id="dpx:DAPPUDRAFT_110954"/>
<protein>
    <submittedName>
        <fullName evidence="3">Uncharacterized protein</fullName>
    </submittedName>
</protein>